<organism evidence="1 2">
    <name type="scientific">Roseburia lenta</name>
    <dbReference type="NCBI Taxonomy" id="2763061"/>
    <lineage>
        <taxon>Bacteria</taxon>
        <taxon>Bacillati</taxon>
        <taxon>Bacillota</taxon>
        <taxon>Clostridia</taxon>
        <taxon>Lachnospirales</taxon>
        <taxon>Lachnospiraceae</taxon>
        <taxon>Roseburia</taxon>
    </lineage>
</organism>
<dbReference type="EMBL" id="JACOPG010000002">
    <property type="protein sequence ID" value="MBC5685818.1"/>
    <property type="molecule type" value="Genomic_DNA"/>
</dbReference>
<gene>
    <name evidence="1" type="ORF">H8R94_04240</name>
</gene>
<dbReference type="Proteomes" id="UP000643810">
    <property type="component" value="Unassembled WGS sequence"/>
</dbReference>
<evidence type="ECO:0000313" key="1">
    <source>
        <dbReference type="EMBL" id="MBC5685818.1"/>
    </source>
</evidence>
<name>A0ABR7GFA2_9FIRM</name>
<proteinExistence type="predicted"/>
<keyword evidence="2" id="KW-1185">Reference proteome</keyword>
<accession>A0ABR7GFA2</accession>
<sequence>MATFYNQATLSYNGNTTTSNITTGELVEVLSATKTAVQTEYQQDDTLTYVVNILNSGNTTMTGVTISDNLGAYTLNTITLVPMDYVVGTVRYYVGGVLQPTPTVTAGPPLTISGLSVPAKGNVTVIYQAKTNDYAPLAQESSITNTATINANNIANPITASATVNAYSKPVLRISKSLTPTTVSENGQLTYTFIIQNYGNTAADEADALIVSDRFDPILNPITVAFNGTAWTEGTEYTYDATTGQFVSTAGIITVPAASYTQDAATGAISIVPGSATLTITGTV</sequence>
<comment type="caution">
    <text evidence="1">The sequence shown here is derived from an EMBL/GenBank/DDBJ whole genome shotgun (WGS) entry which is preliminary data.</text>
</comment>
<protein>
    <submittedName>
        <fullName evidence="1">Uncharacterized protein</fullName>
    </submittedName>
</protein>
<evidence type="ECO:0000313" key="2">
    <source>
        <dbReference type="Proteomes" id="UP000643810"/>
    </source>
</evidence>
<reference evidence="1 2" key="1">
    <citation type="submission" date="2020-08" db="EMBL/GenBank/DDBJ databases">
        <title>Genome public.</title>
        <authorList>
            <person name="Liu C."/>
            <person name="Sun Q."/>
        </authorList>
    </citation>
    <scope>NUCLEOTIDE SEQUENCE [LARGE SCALE GENOMIC DNA]</scope>
    <source>
        <strain evidence="1 2">NSJ-9</strain>
    </source>
</reference>
<dbReference type="RefSeq" id="WP_186853982.1">
    <property type="nucleotide sequence ID" value="NZ_JACOPG010000002.1"/>
</dbReference>